<dbReference type="Pfam" id="PF03781">
    <property type="entry name" value="FGE-sulfatase"/>
    <property type="match status" value="2"/>
</dbReference>
<evidence type="ECO:0000256" key="1">
    <source>
        <dbReference type="SAM" id="MobiDB-lite"/>
    </source>
</evidence>
<name>A0A1G7IES2_9PROT</name>
<feature type="region of interest" description="Disordered" evidence="1">
    <location>
        <begin position="33"/>
        <end position="133"/>
    </location>
</feature>
<dbReference type="Gene3D" id="3.90.1580.10">
    <property type="entry name" value="paralog of FGE (formylglycine-generating enzyme)"/>
    <property type="match status" value="2"/>
</dbReference>
<protein>
    <submittedName>
        <fullName evidence="3">Formylglycine-generating enzyme, required for sulfatase activity, contains SUMF1/FGE domain</fullName>
    </submittedName>
</protein>
<reference evidence="3 4" key="1">
    <citation type="submission" date="2016-10" db="EMBL/GenBank/DDBJ databases">
        <authorList>
            <person name="de Groot N.N."/>
        </authorList>
    </citation>
    <scope>NUCLEOTIDE SEQUENCE [LARGE SCALE GENOMIC DNA]</scope>
    <source>
        <strain evidence="3 4">ATCC 700224</strain>
    </source>
</reference>
<feature type="compositionally biased region" description="Polar residues" evidence="1">
    <location>
        <begin position="90"/>
        <end position="109"/>
    </location>
</feature>
<organism evidence="3 4">
    <name type="scientific">Rhodospira trueperi</name>
    <dbReference type="NCBI Taxonomy" id="69960"/>
    <lineage>
        <taxon>Bacteria</taxon>
        <taxon>Pseudomonadati</taxon>
        <taxon>Pseudomonadota</taxon>
        <taxon>Alphaproteobacteria</taxon>
        <taxon>Rhodospirillales</taxon>
        <taxon>Rhodospirillaceae</taxon>
        <taxon>Rhodospira</taxon>
    </lineage>
</organism>
<dbReference type="STRING" id="69960.SAMN05421720_1373"/>
<dbReference type="InterPro" id="IPR051043">
    <property type="entry name" value="Sulfatase_Mod_Factor_Kinase"/>
</dbReference>
<feature type="compositionally biased region" description="Basic and acidic residues" evidence="1">
    <location>
        <begin position="80"/>
        <end position="89"/>
    </location>
</feature>
<evidence type="ECO:0000313" key="4">
    <source>
        <dbReference type="Proteomes" id="UP000199412"/>
    </source>
</evidence>
<dbReference type="PANTHER" id="PTHR23150:SF19">
    <property type="entry name" value="FORMYLGLYCINE-GENERATING ENZYME"/>
    <property type="match status" value="1"/>
</dbReference>
<dbReference type="EMBL" id="FNAP01000037">
    <property type="protein sequence ID" value="SDF11143.1"/>
    <property type="molecule type" value="Genomic_DNA"/>
</dbReference>
<keyword evidence="4" id="KW-1185">Reference proteome</keyword>
<sequence length="1239" mass="137536">MADRSLTGRADLARLVADQPGEDPARLGALLGFEVRSEPSEPSHPTLVSEPAAENDRPEPTSVEFTQGQTRPVPFWMPVRYERLKRPERSNQPPQSTETAPPQATNTESRSTDAAPLPVWRSPPADPPPWPPLRSWASLQGLLRALLTPNTDGPAIDVDRAIRDLSECRVLDRPPRKRMPAWTPRCVVVLDRDRRLVPLWRDQEMVLAALSHAAPHMTVTPVTWDPATGVYRSIAADGSETVDPRRDGTPWLVLGDLGAVTGGGPDPWIALARNLDPRCAIAVTPVPPDRLPSDLRTLWRLAPWEDTAPAPDDLDRRALARKLLVCLSPAFCFTPGMLRAMRREVLPEADALVECMAWNDPAVECLASVATALTPEAATALRAEFAGPKLTDGQRETALSVIRSWRTGGPATPVGEDYWFPEVLNLPPSARRCLPEPSDVEDARRYFVDLDRRRCGDGEPLSQQTRAWLSQMGDCAPQAFEQETAFRHVVWSVKAKEPGYTPPKGDLPPLEDQLDVGRVAVAHVGGSLALKTAPAGLGSPVTTLESGNGVVDIALDSIEDNFAEIDRRFPWCGPPGKADPLRPLRARVGSGREAWFPLTLPTFSIDDDSYWCRIDQALDDDLSWASATGRDHMGLWAEFRAEDVTQRLRWIPPGRFSMGSPEDKVGRRDNKGFWSDESPQHEVTLDQGFWLFDTPCTQALWQAVMGDNSSRFKSPDRPVETVSWGDVQTFLQRINDRVPGLDLTLPSEAQWEYACRANADPPSDLEAVAWYDENSEDQTHPVGQKQSNAWGLHDMLGNVEEWCADHWHDSYEGAPEDGSAWLEDIADTGADRVVRGGCWLYFAELMGAAYRRGDHPNDGFDYLGFRCSRVPVSPASGGAEPAEPSRQVEQEFEGSLARPLARPLAHPLSRRISRSGEELLKDKISLDRPGTESSPPIIEGRDREKTFVIRTDREQVFLEQRTRPPWAEAMGRDRFGLWTRIALEAAEGPPVTQRMRWIPPGRFLMGSPEDEPGRFEREGPQHEVTLANGFWLFDTPCTQALWQAVMGDNPSRYQSADRPVERVRWNDVRTFLTRINERIPGVDLTLPSEAQWEYACRAGEGPPPDLEAVAWYDKNSGGETHPVGEKQANAWGLHDMLGNVWEWCADHWHKTYDGAPADGTSWQDAGTGASRVGRGGSWSSNARHVRAAYRGRGLPAVRGDGLGFRCSRAHGRMDVRHSTDHCPGRLFAGAETKRPAACQ</sequence>
<proteinExistence type="predicted"/>
<dbReference type="InterPro" id="IPR016187">
    <property type="entry name" value="CTDL_fold"/>
</dbReference>
<dbReference type="InterPro" id="IPR005532">
    <property type="entry name" value="SUMF_dom"/>
</dbReference>
<dbReference type="RefSeq" id="WP_218128514.1">
    <property type="nucleotide sequence ID" value="NZ_FNAP01000037.1"/>
</dbReference>
<dbReference type="SUPFAM" id="SSF56436">
    <property type="entry name" value="C-type lectin-like"/>
    <property type="match status" value="2"/>
</dbReference>
<gene>
    <name evidence="3" type="ORF">SAMN05421720_1373</name>
</gene>
<dbReference type="InterPro" id="IPR042095">
    <property type="entry name" value="SUMF_sf"/>
</dbReference>
<feature type="domain" description="Sulfatase-modifying factor enzyme-like" evidence="2">
    <location>
        <begin position="650"/>
        <end position="867"/>
    </location>
</feature>
<evidence type="ECO:0000313" key="3">
    <source>
        <dbReference type="EMBL" id="SDF11143.1"/>
    </source>
</evidence>
<accession>A0A1G7IES2</accession>
<dbReference type="AlphaFoldDB" id="A0A1G7IES2"/>
<evidence type="ECO:0000259" key="2">
    <source>
        <dbReference type="Pfam" id="PF03781"/>
    </source>
</evidence>
<feature type="domain" description="Sulfatase-modifying factor enzyme-like" evidence="2">
    <location>
        <begin position="994"/>
        <end position="1206"/>
    </location>
</feature>
<dbReference type="GO" id="GO:0120147">
    <property type="term" value="F:formylglycine-generating oxidase activity"/>
    <property type="evidence" value="ECO:0007669"/>
    <property type="project" value="TreeGrafter"/>
</dbReference>
<dbReference type="Proteomes" id="UP000199412">
    <property type="component" value="Unassembled WGS sequence"/>
</dbReference>
<dbReference type="PANTHER" id="PTHR23150">
    <property type="entry name" value="SULFATASE MODIFYING FACTOR 1, 2"/>
    <property type="match status" value="1"/>
</dbReference>